<name>A0A4E0Q6U1_9EURY</name>
<gene>
    <name evidence="2" type="ORF">CUN85_03710</name>
</gene>
<comment type="caution">
    <text evidence="2">The sequence shown here is derived from an EMBL/GenBank/DDBJ whole genome shotgun (WGS) entry which is preliminary data.</text>
</comment>
<evidence type="ECO:0000256" key="1">
    <source>
        <dbReference type="SAM" id="MobiDB-lite"/>
    </source>
</evidence>
<dbReference type="Gene3D" id="2.60.220.30">
    <property type="match status" value="1"/>
</dbReference>
<evidence type="ECO:0008006" key="4">
    <source>
        <dbReference type="Google" id="ProtNLM"/>
    </source>
</evidence>
<dbReference type="AlphaFoldDB" id="A0A4E0Q6U1"/>
<accession>A0A4E0Q6U1</accession>
<dbReference type="Proteomes" id="UP000297295">
    <property type="component" value="Unassembled WGS sequence"/>
</dbReference>
<keyword evidence="3" id="KW-1185">Reference proteome</keyword>
<evidence type="ECO:0000313" key="3">
    <source>
        <dbReference type="Proteomes" id="UP000297295"/>
    </source>
</evidence>
<feature type="compositionally biased region" description="Gly residues" evidence="1">
    <location>
        <begin position="363"/>
        <end position="373"/>
    </location>
</feature>
<proteinExistence type="predicted"/>
<reference evidence="2 3" key="1">
    <citation type="submission" date="2017-11" db="EMBL/GenBank/DDBJ databases">
        <title>Isolation and Characterization of Methanogenic Archaea from Saline Meromictic Lake at Siberia.</title>
        <authorList>
            <person name="Shen Y."/>
            <person name="Huang H.-H."/>
            <person name="Lai M.-C."/>
            <person name="Chen S.-C."/>
        </authorList>
    </citation>
    <scope>NUCLEOTIDE SEQUENCE [LARGE SCALE GENOMIC DNA]</scope>
    <source>
        <strain evidence="2 3">SY-01</strain>
    </source>
</reference>
<evidence type="ECO:0000313" key="2">
    <source>
        <dbReference type="EMBL" id="TGC10607.1"/>
    </source>
</evidence>
<feature type="region of interest" description="Disordered" evidence="1">
    <location>
        <begin position="353"/>
        <end position="373"/>
    </location>
</feature>
<dbReference type="EMBL" id="PGGK01000003">
    <property type="protein sequence ID" value="TGC10607.1"/>
    <property type="molecule type" value="Genomic_DNA"/>
</dbReference>
<organism evidence="2 3">
    <name type="scientific">Methanolobus halotolerans</name>
    <dbReference type="NCBI Taxonomy" id="2052935"/>
    <lineage>
        <taxon>Archaea</taxon>
        <taxon>Methanobacteriati</taxon>
        <taxon>Methanobacteriota</taxon>
        <taxon>Stenosarchaea group</taxon>
        <taxon>Methanomicrobia</taxon>
        <taxon>Methanosarcinales</taxon>
        <taxon>Methanosarcinaceae</taxon>
        <taxon>Methanolobus</taxon>
    </lineage>
</organism>
<protein>
    <recommendedName>
        <fullName evidence="4">PGF-pre-PGF domain-containing protein</fullName>
    </recommendedName>
</protein>
<sequence>MILMDGSKLFKTKYASIAITVTIVLMLILSGPANAVRMEVSVDNNKPTQGEEITFVVTANIAGTDKYVPMDNFSLLLSKEGSPVRNVSFTPDGTILSNSTGISIDPIATPSPSEYGSGDGRAMDDMYGYGYGYGYSFGYGYGYAANNGAGGDTLVYEYNVTINTSSFDTGVYDAQVMLNTGNDVKPSFESLETSFTVSGKEADISKFVESDGKVNTTFNVVSAEGNVNLTVPNGTIALDSGGNALNTSMSIGTTSANSTMTLALSSSESVVGKVVELGPAGATFDPYIQVRFDYDDAHISGLDESKLGVKYYNTSTGQWESQTVIERNTAENYLIANLEHFSNFAIVGTAQAAEEEKDDPVRSGGGGSSGGGSVSGEGYKNILVKEVQNAYIYKDSKIMYEFGETENPIKSVQFFALTNSGRVAASIEVLQDRSSYADSDAPGKIYRQMNIWVGKPGQIGSDVAKDFLISFKVERSWLEDNNIDAKEIKLYRYTDSNWNELSTSQTDADEEYVYFESQTPGFSPFAIVAVNEDSTIVLSEGDEDDDSAVELGNETRESGSKGLPGFEALTLVFSMAAVVFMSSRYKRKGER</sequence>
<dbReference type="NCBIfam" id="TIGR04213">
    <property type="entry name" value="PGF_pre_PGF"/>
    <property type="match status" value="1"/>
</dbReference>
<dbReference type="InterPro" id="IPR026453">
    <property type="entry name" value="PGF_pre_PGF"/>
</dbReference>